<dbReference type="InterPro" id="IPR036640">
    <property type="entry name" value="ABC1_TM_sf"/>
</dbReference>
<dbReference type="Pfam" id="PF00005">
    <property type="entry name" value="ABC_tran"/>
    <property type="match status" value="1"/>
</dbReference>
<dbReference type="SUPFAM" id="SSF52540">
    <property type="entry name" value="P-loop containing nucleoside triphosphate hydrolases"/>
    <property type="match status" value="1"/>
</dbReference>
<dbReference type="Gene3D" id="1.20.1560.10">
    <property type="entry name" value="ABC transporter type 1, transmembrane domain"/>
    <property type="match status" value="1"/>
</dbReference>
<reference evidence="14 15" key="1">
    <citation type="submission" date="2020-03" db="EMBL/GenBank/DDBJ databases">
        <authorList>
            <person name="Kim M.K."/>
        </authorList>
    </citation>
    <scope>NUCLEOTIDE SEQUENCE [LARGE SCALE GENOMIC DNA]</scope>
    <source>
        <strain evidence="14 15">BT328</strain>
    </source>
</reference>
<evidence type="ECO:0000256" key="3">
    <source>
        <dbReference type="ARBA" id="ARBA00022475"/>
    </source>
</evidence>
<dbReference type="Pfam" id="PF03412">
    <property type="entry name" value="Peptidase_C39"/>
    <property type="match status" value="1"/>
</dbReference>
<protein>
    <submittedName>
        <fullName evidence="14">Peptidase domain-containing ABC transporter</fullName>
    </submittedName>
</protein>
<keyword evidence="6" id="KW-0378">Hydrolase</keyword>
<feature type="transmembrane region" description="Helical" evidence="10">
    <location>
        <begin position="273"/>
        <end position="291"/>
    </location>
</feature>
<dbReference type="GO" id="GO:0005886">
    <property type="term" value="C:plasma membrane"/>
    <property type="evidence" value="ECO:0007669"/>
    <property type="project" value="UniProtKB-SubCell"/>
</dbReference>
<evidence type="ECO:0000256" key="4">
    <source>
        <dbReference type="ARBA" id="ARBA00022692"/>
    </source>
</evidence>
<feature type="transmembrane region" description="Helical" evidence="10">
    <location>
        <begin position="376"/>
        <end position="395"/>
    </location>
</feature>
<proteinExistence type="predicted"/>
<evidence type="ECO:0000256" key="1">
    <source>
        <dbReference type="ARBA" id="ARBA00004651"/>
    </source>
</evidence>
<dbReference type="PANTHER" id="PTHR43394:SF1">
    <property type="entry name" value="ATP-BINDING CASSETTE SUB-FAMILY B MEMBER 10, MITOCHONDRIAL"/>
    <property type="match status" value="1"/>
</dbReference>
<dbReference type="PROSITE" id="PS50893">
    <property type="entry name" value="ABC_TRANSPORTER_2"/>
    <property type="match status" value="1"/>
</dbReference>
<keyword evidence="9 10" id="KW-0472">Membrane</keyword>
<dbReference type="RefSeq" id="WP_167216873.1">
    <property type="nucleotide sequence ID" value="NZ_CP050063.1"/>
</dbReference>
<keyword evidence="3" id="KW-1003">Cell membrane</keyword>
<dbReference type="PROSITE" id="PS50990">
    <property type="entry name" value="PEPTIDASE_C39"/>
    <property type="match status" value="1"/>
</dbReference>
<dbReference type="GO" id="GO:0005524">
    <property type="term" value="F:ATP binding"/>
    <property type="evidence" value="ECO:0007669"/>
    <property type="project" value="UniProtKB-KW"/>
</dbReference>
<keyword evidence="7" id="KW-0067">ATP-binding</keyword>
<dbReference type="InterPro" id="IPR011527">
    <property type="entry name" value="ABC1_TM_dom"/>
</dbReference>
<comment type="subcellular location">
    <subcellularLocation>
        <location evidence="1">Cell membrane</location>
        <topology evidence="1">Multi-pass membrane protein</topology>
    </subcellularLocation>
</comment>
<dbReference type="GO" id="GO:0006508">
    <property type="term" value="P:proteolysis"/>
    <property type="evidence" value="ECO:0007669"/>
    <property type="project" value="InterPro"/>
</dbReference>
<dbReference type="InterPro" id="IPR039421">
    <property type="entry name" value="Type_1_exporter"/>
</dbReference>
<dbReference type="PROSITE" id="PS00211">
    <property type="entry name" value="ABC_TRANSPORTER_1"/>
    <property type="match status" value="1"/>
</dbReference>
<feature type="domain" description="ABC transmembrane type-1" evidence="12">
    <location>
        <begin position="240"/>
        <end position="519"/>
    </location>
</feature>
<evidence type="ECO:0000256" key="7">
    <source>
        <dbReference type="ARBA" id="ARBA00022840"/>
    </source>
</evidence>
<dbReference type="PANTHER" id="PTHR43394">
    <property type="entry name" value="ATP-DEPENDENT PERMEASE MDL1, MITOCHONDRIAL"/>
    <property type="match status" value="1"/>
</dbReference>
<keyword evidence="5" id="KW-0547">Nucleotide-binding</keyword>
<evidence type="ECO:0000256" key="10">
    <source>
        <dbReference type="SAM" id="Phobius"/>
    </source>
</evidence>
<accession>A0A6G9AWL0</accession>
<dbReference type="EMBL" id="CP050063">
    <property type="protein sequence ID" value="QIP16719.1"/>
    <property type="molecule type" value="Genomic_DNA"/>
</dbReference>
<dbReference type="InterPro" id="IPR003593">
    <property type="entry name" value="AAA+_ATPase"/>
</dbReference>
<evidence type="ECO:0000256" key="9">
    <source>
        <dbReference type="ARBA" id="ARBA00023136"/>
    </source>
</evidence>
<feature type="transmembrane region" description="Helical" evidence="10">
    <location>
        <begin position="347"/>
        <end position="370"/>
    </location>
</feature>
<dbReference type="CDD" id="cd02418">
    <property type="entry name" value="Peptidase_C39B"/>
    <property type="match status" value="1"/>
</dbReference>
<keyword evidence="4 10" id="KW-0812">Transmembrane</keyword>
<dbReference type="GO" id="GO:0016887">
    <property type="term" value="F:ATP hydrolysis activity"/>
    <property type="evidence" value="ECO:0007669"/>
    <property type="project" value="InterPro"/>
</dbReference>
<dbReference type="AlphaFoldDB" id="A0A6G9AWL0"/>
<feature type="domain" description="ABC transporter" evidence="11">
    <location>
        <begin position="553"/>
        <end position="800"/>
    </location>
</feature>
<evidence type="ECO:0000259" key="12">
    <source>
        <dbReference type="PROSITE" id="PS50929"/>
    </source>
</evidence>
<name>A0A6G9AWL0_9BACT</name>
<dbReference type="PROSITE" id="PS50929">
    <property type="entry name" value="ABC_TM1F"/>
    <property type="match status" value="1"/>
</dbReference>
<keyword evidence="15" id="KW-1185">Reference proteome</keyword>
<dbReference type="Gene3D" id="3.40.50.300">
    <property type="entry name" value="P-loop containing nucleotide triphosphate hydrolases"/>
    <property type="match status" value="1"/>
</dbReference>
<evidence type="ECO:0000256" key="8">
    <source>
        <dbReference type="ARBA" id="ARBA00022989"/>
    </source>
</evidence>
<keyword evidence="2" id="KW-0813">Transport</keyword>
<sequence>MRPFTHFTQLDQMDCGPTCLRMVAKHYGRSYTVQTLREKSQIGKEGVSLLGISEAAEAIGFRTMGVKVSFEKLATEAPLPFIVHWDQNHFVVVYDVKKASGGWMNRIKGGRKAIKGIDNDVLPKPFMHDFRIDKGDVMISPTGWAEREQFRQNPAPHSFPFATKGTVYIADPAKGLVAYSVEEFCDHWLSSQTSEEREGVVLLLEPTPGFFEQDDERTNAYNFERVFGYLWQYKGLLVQLALGLAVGSGLQLLFPFLTQSVVDVGVNTQNIPFIYLVLGAQLMLMAGRLSVEFIRSWILLHISTRVNLSILSDFLIKLMRLPVSYFDSKQFGDLMQRIGDHHRIESFLTSQTISVLFSMVNLVIFGAVLAMYNLSIFSIFVVSSLLYVGWVVLFLHQRRKLDFKRFDISAKNQSRLVQLIQGMQEIKLAGAERPMRWAWERLQARLFRLQMRGLALSQYQQAGAFTINEGKNIFITFLAAQAVINGQLSLGGMLAMQQLIGQLNSPIEQLIGFVQSFQDAKISLERLNEIHTLADEEPAEHVFLTSIPESVGLHLKNVSFQYMGAGNEPVLQGIDLLIPKGKTTAIVGMSGSGKTTLLKLLLRFYEPNKGEIRLGNGISLGGIPLKSISHTFWRSQCGAVMQDGFIFSDTIARNIAVGVDRIDARKLEHAIQVANLREFVDSLPSGLHTKIGAEGSGISQGQRQRILIARAVYKDPAYLFFDEATNSLDANNEAVIVQNLDAFFRDHTGRPRTVVVVAHRLSTVRHADQIVVLDKGKITEIGTHAMLVAKQGSYWQLVKNQLELGM</sequence>
<feature type="transmembrane region" description="Helical" evidence="10">
    <location>
        <begin position="235"/>
        <end position="253"/>
    </location>
</feature>
<dbReference type="KEGG" id="spib:G8759_30785"/>
<dbReference type="SUPFAM" id="SSF90123">
    <property type="entry name" value="ABC transporter transmembrane region"/>
    <property type="match status" value="1"/>
</dbReference>
<dbReference type="InterPro" id="IPR017871">
    <property type="entry name" value="ABC_transporter-like_CS"/>
</dbReference>
<dbReference type="InterPro" id="IPR005074">
    <property type="entry name" value="Peptidase_C39"/>
</dbReference>
<keyword evidence="8 10" id="KW-1133">Transmembrane helix</keyword>
<evidence type="ECO:0000313" key="14">
    <source>
        <dbReference type="EMBL" id="QIP16719.1"/>
    </source>
</evidence>
<dbReference type="GO" id="GO:0015421">
    <property type="term" value="F:ABC-type oligopeptide transporter activity"/>
    <property type="evidence" value="ECO:0007669"/>
    <property type="project" value="TreeGrafter"/>
</dbReference>
<organism evidence="14 15">
    <name type="scientific">Spirosoma aureum</name>
    <dbReference type="NCBI Taxonomy" id="2692134"/>
    <lineage>
        <taxon>Bacteria</taxon>
        <taxon>Pseudomonadati</taxon>
        <taxon>Bacteroidota</taxon>
        <taxon>Cytophagia</taxon>
        <taxon>Cytophagales</taxon>
        <taxon>Cytophagaceae</taxon>
        <taxon>Spirosoma</taxon>
    </lineage>
</organism>
<dbReference type="GO" id="GO:0008233">
    <property type="term" value="F:peptidase activity"/>
    <property type="evidence" value="ECO:0007669"/>
    <property type="project" value="InterPro"/>
</dbReference>
<dbReference type="InterPro" id="IPR003439">
    <property type="entry name" value="ABC_transporter-like_ATP-bd"/>
</dbReference>
<evidence type="ECO:0000256" key="5">
    <source>
        <dbReference type="ARBA" id="ARBA00022741"/>
    </source>
</evidence>
<evidence type="ECO:0000256" key="2">
    <source>
        <dbReference type="ARBA" id="ARBA00022448"/>
    </source>
</evidence>
<evidence type="ECO:0000259" key="11">
    <source>
        <dbReference type="PROSITE" id="PS50893"/>
    </source>
</evidence>
<dbReference type="Gene3D" id="3.90.70.10">
    <property type="entry name" value="Cysteine proteinases"/>
    <property type="match status" value="2"/>
</dbReference>
<evidence type="ECO:0000256" key="6">
    <source>
        <dbReference type="ARBA" id="ARBA00022801"/>
    </source>
</evidence>
<gene>
    <name evidence="14" type="ORF">G8759_30785</name>
</gene>
<dbReference type="SMART" id="SM00382">
    <property type="entry name" value="AAA"/>
    <property type="match status" value="1"/>
</dbReference>
<dbReference type="FunFam" id="3.40.50.300:FF:000299">
    <property type="entry name" value="ABC transporter ATP-binding protein/permease"/>
    <property type="match status" value="1"/>
</dbReference>
<evidence type="ECO:0000313" key="15">
    <source>
        <dbReference type="Proteomes" id="UP000501802"/>
    </source>
</evidence>
<dbReference type="InterPro" id="IPR027417">
    <property type="entry name" value="P-loop_NTPase"/>
</dbReference>
<evidence type="ECO:0000259" key="13">
    <source>
        <dbReference type="PROSITE" id="PS50990"/>
    </source>
</evidence>
<dbReference type="Proteomes" id="UP000501802">
    <property type="component" value="Chromosome"/>
</dbReference>
<feature type="domain" description="Peptidase C39" evidence="13">
    <location>
        <begin position="9"/>
        <end position="133"/>
    </location>
</feature>
<dbReference type="CDD" id="cd18571">
    <property type="entry name" value="ABC_6TM_peptidase_like"/>
    <property type="match status" value="1"/>
</dbReference>
<dbReference type="Pfam" id="PF00664">
    <property type="entry name" value="ABC_membrane"/>
    <property type="match status" value="1"/>
</dbReference>